<keyword evidence="2" id="KW-0732">Signal</keyword>
<dbReference type="Pfam" id="PF04885">
    <property type="entry name" value="Stig1"/>
    <property type="match status" value="1"/>
</dbReference>
<accession>A0A9P4WUA6</accession>
<comment type="caution">
    <text evidence="3">The sequence shown here is derived from an EMBL/GenBank/DDBJ whole genome shotgun (WGS) entry which is preliminary data.</text>
</comment>
<dbReference type="InterPro" id="IPR006969">
    <property type="entry name" value="Stig-like"/>
</dbReference>
<dbReference type="Proteomes" id="UP000758155">
    <property type="component" value="Unassembled WGS sequence"/>
</dbReference>
<gene>
    <name evidence="3" type="ORF">E8E12_006204</name>
</gene>
<evidence type="ECO:0000256" key="2">
    <source>
        <dbReference type="ARBA" id="ARBA00022729"/>
    </source>
</evidence>
<protein>
    <submittedName>
        <fullName evidence="3">Uncharacterized protein</fullName>
    </submittedName>
</protein>
<evidence type="ECO:0000313" key="4">
    <source>
        <dbReference type="Proteomes" id="UP000758155"/>
    </source>
</evidence>
<dbReference type="EMBL" id="SWKV01000017">
    <property type="protein sequence ID" value="KAF3042135.1"/>
    <property type="molecule type" value="Genomic_DNA"/>
</dbReference>
<proteinExistence type="inferred from homology"/>
<organism evidence="3 4">
    <name type="scientific">Didymella heteroderae</name>
    <dbReference type="NCBI Taxonomy" id="1769908"/>
    <lineage>
        <taxon>Eukaryota</taxon>
        <taxon>Fungi</taxon>
        <taxon>Dikarya</taxon>
        <taxon>Ascomycota</taxon>
        <taxon>Pezizomycotina</taxon>
        <taxon>Dothideomycetes</taxon>
        <taxon>Pleosporomycetidae</taxon>
        <taxon>Pleosporales</taxon>
        <taxon>Pleosporineae</taxon>
        <taxon>Didymellaceae</taxon>
        <taxon>Didymella</taxon>
    </lineage>
</organism>
<dbReference type="AlphaFoldDB" id="A0A9P4WUA6"/>
<reference evidence="3" key="1">
    <citation type="submission" date="2019-04" db="EMBL/GenBank/DDBJ databases">
        <title>Sequencing of skin fungus with MAO and IRED activity.</title>
        <authorList>
            <person name="Marsaioli A.J."/>
            <person name="Bonatto J.M.C."/>
            <person name="Reis Junior O."/>
        </authorList>
    </citation>
    <scope>NUCLEOTIDE SEQUENCE</scope>
    <source>
        <strain evidence="3">28M1</strain>
    </source>
</reference>
<name>A0A9P4WUA6_9PLEO</name>
<evidence type="ECO:0000256" key="1">
    <source>
        <dbReference type="ARBA" id="ARBA00006010"/>
    </source>
</evidence>
<comment type="similarity">
    <text evidence="1">Belongs to the STIG1 family.</text>
</comment>
<sequence length="273" mass="28745">MLFKTSLLLGLAAAVPTEDMQTRSIDCKAVNLVVRALKISPGASKYCSNILGIKPARTTQTVNTVKTFTSTKCTTQTVTETSVATVTSTSTVCDIQVSPKFIGRAYKFAEPGDIPKRTRETSPLQVSSLENEMEERGVSCNGAPINGFACSLVSSACSCLSLPTAGATATTIKTSYTTTTITSAARTKTTTETITATVIEQQRADRQNDPSNCGRCGNICSGETSFCAYGACVKPCVPDQNFSDDMSNCGGCGVQCPTEPGYSCEGGLCRYAK</sequence>
<dbReference type="OrthoDB" id="2013942at2759"/>
<keyword evidence="4" id="KW-1185">Reference proteome</keyword>
<evidence type="ECO:0000313" key="3">
    <source>
        <dbReference type="EMBL" id="KAF3042135.1"/>
    </source>
</evidence>